<keyword evidence="3" id="KW-1185">Reference proteome</keyword>
<evidence type="ECO:0000313" key="2">
    <source>
        <dbReference type="EMBL" id="TWI91618.1"/>
    </source>
</evidence>
<dbReference type="Gene3D" id="3.40.50.300">
    <property type="entry name" value="P-loop containing nucleotide triphosphate hydrolases"/>
    <property type="match status" value="1"/>
</dbReference>
<accession>A0A562TEB8</accession>
<dbReference type="Proteomes" id="UP000316778">
    <property type="component" value="Unassembled WGS sequence"/>
</dbReference>
<reference evidence="2 3" key="1">
    <citation type="journal article" date="2013" name="Stand. Genomic Sci.">
        <title>Genomic Encyclopedia of Type Strains, Phase I: The one thousand microbial genomes (KMG-I) project.</title>
        <authorList>
            <person name="Kyrpides N.C."/>
            <person name="Woyke T."/>
            <person name="Eisen J.A."/>
            <person name="Garrity G."/>
            <person name="Lilburn T.G."/>
            <person name="Beck B.J."/>
            <person name="Whitman W.B."/>
            <person name="Hugenholtz P."/>
            <person name="Klenk H.P."/>
        </authorList>
    </citation>
    <scope>NUCLEOTIDE SEQUENCE [LARGE SCALE GENOMIC DNA]</scope>
    <source>
        <strain evidence="2 3">DSM 13484</strain>
    </source>
</reference>
<dbReference type="Pfam" id="PF13521">
    <property type="entry name" value="AAA_28"/>
    <property type="match status" value="1"/>
</dbReference>
<sequence>MIATTPCCKAQCFVLTGGPGAGKTTVLAALEKTGYAVMPEVAREIIREQVAAGGDGVPWRNMPLYTQLMQVRTIAAFYDAPPAGACFYDRGIPDVICHTRLNQLPEDAMLHTAAGLLRYNRRVFLFPPWEAIYHTDTERKQTFAEAVRTYEVLRQVYQAYDYELVEVPKGAVEERVAFVISRISSC</sequence>
<dbReference type="RefSeq" id="WP_145710762.1">
    <property type="nucleotide sequence ID" value="NZ_BAAAFY010000001.1"/>
</dbReference>
<dbReference type="AlphaFoldDB" id="A0A562TEB8"/>
<dbReference type="InterPro" id="IPR027417">
    <property type="entry name" value="P-loop_NTPase"/>
</dbReference>
<name>A0A562TEB8_CHIJA</name>
<proteinExistence type="predicted"/>
<dbReference type="SUPFAM" id="SSF52540">
    <property type="entry name" value="P-loop containing nucleoside triphosphate hydrolases"/>
    <property type="match status" value="1"/>
</dbReference>
<dbReference type="InterPro" id="IPR038727">
    <property type="entry name" value="NadR/Ttd14_AAA_dom"/>
</dbReference>
<evidence type="ECO:0000313" key="3">
    <source>
        <dbReference type="Proteomes" id="UP000316778"/>
    </source>
</evidence>
<feature type="domain" description="NadR/Ttd14 AAA" evidence="1">
    <location>
        <begin position="13"/>
        <end position="175"/>
    </location>
</feature>
<dbReference type="EMBL" id="VLLG01000002">
    <property type="protein sequence ID" value="TWI91618.1"/>
    <property type="molecule type" value="Genomic_DNA"/>
</dbReference>
<evidence type="ECO:0000259" key="1">
    <source>
        <dbReference type="Pfam" id="PF13521"/>
    </source>
</evidence>
<organism evidence="2 3">
    <name type="scientific">Chitinophaga japonensis</name>
    <name type="common">Flexibacter japonensis</name>
    <dbReference type="NCBI Taxonomy" id="104662"/>
    <lineage>
        <taxon>Bacteria</taxon>
        <taxon>Pseudomonadati</taxon>
        <taxon>Bacteroidota</taxon>
        <taxon>Chitinophagia</taxon>
        <taxon>Chitinophagales</taxon>
        <taxon>Chitinophagaceae</taxon>
        <taxon>Chitinophaga</taxon>
    </lineage>
</organism>
<comment type="caution">
    <text evidence="2">The sequence shown here is derived from an EMBL/GenBank/DDBJ whole genome shotgun (WGS) entry which is preliminary data.</text>
</comment>
<gene>
    <name evidence="2" type="ORF">LX66_0993</name>
</gene>
<protein>
    <submittedName>
        <fullName evidence="2">Putative ATPase</fullName>
    </submittedName>
</protein>
<dbReference type="OrthoDB" id="5638848at2"/>